<sequence>MRLILASSSPRRKELLEMIQLPFEILVSDVDESFDPNLPPKEIVQQLAFKKAKAVLAKAKDACVIGADTIVVYEGTILGKPKDENDAFRMLKMLAGATHEVWTGVAICTETEQITFAEQTKVTFWDLTDEEIWDYIATKEPLDKAGAYGIQQFGSLFVRKIEGDYFSVVGLPIAKTARELKKFGFSPFSEKKVKIEEEHICENKH</sequence>
<dbReference type="AlphaFoldDB" id="A0A4R1QI82"/>
<comment type="similarity">
    <text evidence="6">Belongs to the Maf family. YhdE subfamily.</text>
</comment>
<accession>A0A4R1QI82</accession>
<comment type="caution">
    <text evidence="7">The sequence shown here is derived from an EMBL/GenBank/DDBJ whole genome shotgun (WGS) entry which is preliminary data.</text>
</comment>
<dbReference type="EC" id="3.6.1.9" evidence="6"/>
<dbReference type="PANTHER" id="PTHR43213">
    <property type="entry name" value="BIFUNCTIONAL DTTP/UTP PYROPHOSPHATASE/METHYLTRANSFERASE PROTEIN-RELATED"/>
    <property type="match status" value="1"/>
</dbReference>
<comment type="cofactor">
    <cofactor evidence="1 6">
        <name>a divalent metal cation</name>
        <dbReference type="ChEBI" id="CHEBI:60240"/>
    </cofactor>
</comment>
<dbReference type="RefSeq" id="WP_132947634.1">
    <property type="nucleotide sequence ID" value="NZ_BSVG01000001.1"/>
</dbReference>
<evidence type="ECO:0000256" key="5">
    <source>
        <dbReference type="ARBA" id="ARBA00023080"/>
    </source>
</evidence>
<dbReference type="InterPro" id="IPR029001">
    <property type="entry name" value="ITPase-like_fam"/>
</dbReference>
<dbReference type="GO" id="GO:0005737">
    <property type="term" value="C:cytoplasm"/>
    <property type="evidence" value="ECO:0007669"/>
    <property type="project" value="UniProtKB-SubCell"/>
</dbReference>
<dbReference type="Gene3D" id="3.90.950.10">
    <property type="match status" value="1"/>
</dbReference>
<evidence type="ECO:0000256" key="6">
    <source>
        <dbReference type="HAMAP-Rule" id="MF_00528"/>
    </source>
</evidence>
<comment type="subcellular location">
    <subcellularLocation>
        <location evidence="2 6">Cytoplasm</location>
    </subcellularLocation>
</comment>
<dbReference type="GO" id="GO:0036218">
    <property type="term" value="F:dTTP diphosphatase activity"/>
    <property type="evidence" value="ECO:0007669"/>
    <property type="project" value="RHEA"/>
</dbReference>
<name>A0A4R1QI82_9BACL</name>
<evidence type="ECO:0000256" key="2">
    <source>
        <dbReference type="ARBA" id="ARBA00004496"/>
    </source>
</evidence>
<comment type="function">
    <text evidence="6">Nucleoside triphosphate pyrophosphatase that hydrolyzes dTTP and UTP. May have a dual role in cell division arrest and in preventing the incorporation of modified nucleotides into cellular nucleic acids.</text>
</comment>
<evidence type="ECO:0000256" key="4">
    <source>
        <dbReference type="ARBA" id="ARBA00022801"/>
    </source>
</evidence>
<gene>
    <name evidence="7" type="ORF">EDD69_103181</name>
</gene>
<feature type="active site" description="Proton acceptor" evidence="6">
    <location>
        <position position="68"/>
    </location>
</feature>
<dbReference type="GO" id="GO:0009117">
    <property type="term" value="P:nucleotide metabolic process"/>
    <property type="evidence" value="ECO:0007669"/>
    <property type="project" value="UniProtKB-KW"/>
</dbReference>
<dbReference type="FunFam" id="3.90.950.10:FF:000005">
    <property type="entry name" value="7-methyl-GTP pyrophosphatase"/>
    <property type="match status" value="1"/>
</dbReference>
<evidence type="ECO:0000256" key="3">
    <source>
        <dbReference type="ARBA" id="ARBA00022490"/>
    </source>
</evidence>
<keyword evidence="5 6" id="KW-0546">Nucleotide metabolism</keyword>
<dbReference type="InterPro" id="IPR003697">
    <property type="entry name" value="Maf-like"/>
</dbReference>
<dbReference type="SUPFAM" id="SSF52972">
    <property type="entry name" value="ITPase-like"/>
    <property type="match status" value="1"/>
</dbReference>
<feature type="site" description="Important for substrate specificity" evidence="6">
    <location>
        <position position="11"/>
    </location>
</feature>
<feature type="site" description="Important for substrate specificity" evidence="6">
    <location>
        <position position="69"/>
    </location>
</feature>
<keyword evidence="4 6" id="KW-0378">Hydrolase</keyword>
<comment type="caution">
    <text evidence="6">Lacks conserved residue(s) required for the propagation of feature annotation.</text>
</comment>
<dbReference type="Pfam" id="PF02545">
    <property type="entry name" value="Maf"/>
    <property type="match status" value="1"/>
</dbReference>
<proteinExistence type="inferred from homology"/>
<reference evidence="7 8" key="1">
    <citation type="submission" date="2019-03" db="EMBL/GenBank/DDBJ databases">
        <title>Genomic Encyclopedia of Type Strains, Phase IV (KMG-IV): sequencing the most valuable type-strain genomes for metagenomic binning, comparative biology and taxonomic classification.</title>
        <authorList>
            <person name="Goeker M."/>
        </authorList>
    </citation>
    <scope>NUCLEOTIDE SEQUENCE [LARGE SCALE GENOMIC DNA]</scope>
    <source>
        <strain evidence="7 8">DSM 24979</strain>
    </source>
</reference>
<dbReference type="NCBIfam" id="TIGR00172">
    <property type="entry name" value="maf"/>
    <property type="match status" value="1"/>
</dbReference>
<keyword evidence="3 6" id="KW-0963">Cytoplasm</keyword>
<comment type="catalytic activity">
    <reaction evidence="6">
        <text>UTP + H2O = UMP + diphosphate + H(+)</text>
        <dbReference type="Rhea" id="RHEA:29395"/>
        <dbReference type="ChEBI" id="CHEBI:15377"/>
        <dbReference type="ChEBI" id="CHEBI:15378"/>
        <dbReference type="ChEBI" id="CHEBI:33019"/>
        <dbReference type="ChEBI" id="CHEBI:46398"/>
        <dbReference type="ChEBI" id="CHEBI:57865"/>
        <dbReference type="EC" id="3.6.1.9"/>
    </reaction>
</comment>
<evidence type="ECO:0000256" key="1">
    <source>
        <dbReference type="ARBA" id="ARBA00001968"/>
    </source>
</evidence>
<dbReference type="EMBL" id="SLUL01000003">
    <property type="protein sequence ID" value="TCL51936.1"/>
    <property type="molecule type" value="Genomic_DNA"/>
</dbReference>
<dbReference type="Proteomes" id="UP000295658">
    <property type="component" value="Unassembled WGS sequence"/>
</dbReference>
<evidence type="ECO:0000313" key="8">
    <source>
        <dbReference type="Proteomes" id="UP000295658"/>
    </source>
</evidence>
<dbReference type="PANTHER" id="PTHR43213:SF5">
    <property type="entry name" value="BIFUNCTIONAL DTTP_UTP PYROPHOSPHATASE_METHYLTRANSFERASE PROTEIN-RELATED"/>
    <property type="match status" value="1"/>
</dbReference>
<dbReference type="CDD" id="cd00555">
    <property type="entry name" value="Maf"/>
    <property type="match status" value="1"/>
</dbReference>
<dbReference type="HAMAP" id="MF_00528">
    <property type="entry name" value="Maf"/>
    <property type="match status" value="1"/>
</dbReference>
<evidence type="ECO:0000313" key="7">
    <source>
        <dbReference type="EMBL" id="TCL51936.1"/>
    </source>
</evidence>
<comment type="catalytic activity">
    <reaction evidence="6">
        <text>dTTP + H2O = dTMP + diphosphate + H(+)</text>
        <dbReference type="Rhea" id="RHEA:28534"/>
        <dbReference type="ChEBI" id="CHEBI:15377"/>
        <dbReference type="ChEBI" id="CHEBI:15378"/>
        <dbReference type="ChEBI" id="CHEBI:33019"/>
        <dbReference type="ChEBI" id="CHEBI:37568"/>
        <dbReference type="ChEBI" id="CHEBI:63528"/>
        <dbReference type="EC" id="3.6.1.9"/>
    </reaction>
</comment>
<keyword evidence="8" id="KW-1185">Reference proteome</keyword>
<dbReference type="PIRSF" id="PIRSF006305">
    <property type="entry name" value="Maf"/>
    <property type="match status" value="1"/>
</dbReference>
<feature type="site" description="Important for substrate specificity" evidence="6">
    <location>
        <position position="151"/>
    </location>
</feature>
<dbReference type="OrthoDB" id="9807767at2"/>
<protein>
    <recommendedName>
        <fullName evidence="6">dTTP/UTP pyrophosphatase</fullName>
        <shortName evidence="6">dTTPase/UTPase</shortName>
        <ecNumber evidence="6">3.6.1.9</ecNumber>
    </recommendedName>
    <alternativeName>
        <fullName evidence="6">Nucleoside triphosphate pyrophosphatase</fullName>
    </alternativeName>
    <alternativeName>
        <fullName evidence="6">Nucleotide pyrophosphatase</fullName>
        <shortName evidence="6">Nucleotide PPase</shortName>
    </alternativeName>
</protein>
<organism evidence="7 8">
    <name type="scientific">Thermolongibacillus altinsuensis</name>
    <dbReference type="NCBI Taxonomy" id="575256"/>
    <lineage>
        <taxon>Bacteria</taxon>
        <taxon>Bacillati</taxon>
        <taxon>Bacillota</taxon>
        <taxon>Bacilli</taxon>
        <taxon>Bacillales</taxon>
        <taxon>Anoxybacillaceae</taxon>
        <taxon>Thermolongibacillus</taxon>
    </lineage>
</organism>
<dbReference type="GO" id="GO:0036221">
    <property type="term" value="F:UTP diphosphatase activity"/>
    <property type="evidence" value="ECO:0007669"/>
    <property type="project" value="RHEA"/>
</dbReference>